<feature type="non-terminal residue" evidence="8">
    <location>
        <position position="1"/>
    </location>
</feature>
<dbReference type="Pfam" id="PF14368">
    <property type="entry name" value="LTP_2"/>
    <property type="match status" value="1"/>
</dbReference>
<comment type="similarity">
    <text evidence="1">Belongs to the plant LTP family.</text>
</comment>
<evidence type="ECO:0000256" key="3">
    <source>
        <dbReference type="ARBA" id="ARBA00023157"/>
    </source>
</evidence>
<keyword evidence="3" id="KW-1015">Disulfide bond</keyword>
<dbReference type="InterPro" id="IPR036312">
    <property type="entry name" value="Bifun_inhib/LTP/seed_sf"/>
</dbReference>
<evidence type="ECO:0000313" key="9">
    <source>
        <dbReference type="Proteomes" id="UP000324897"/>
    </source>
</evidence>
<sequence>MAASSNSVVLTAALLIAFAIAAPNLQPSAAARVHEGGAAAAKKAAAKAAYKEDDAGAMLRTFADQPPIGGGATAAQPTECRPLLLGMMPCAGFLTNPRVYVPERTCCDGFNAMFRTETITCMCHVVNGDINSLLPAPMQNARMLRLFPICGHNIRVDRLAAACRASNYRATNRRSDSSAAAAIPSGPGPSDAIPSGTDHAVTTIP</sequence>
<dbReference type="PANTHER" id="PTHR33044">
    <property type="entry name" value="BIFUNCTIONAL INHIBITOR/LIPID-TRANSFER PROTEIN/SEED STORAGE 2S ALBUMIN SUPERFAMILY PROTEIN-RELATED"/>
    <property type="match status" value="1"/>
</dbReference>
<keyword evidence="4" id="KW-0325">Glycoprotein</keyword>
<dbReference type="CDD" id="cd00010">
    <property type="entry name" value="AAI_LTSS"/>
    <property type="match status" value="1"/>
</dbReference>
<gene>
    <name evidence="8" type="ORF">EJB05_12801</name>
</gene>
<dbReference type="Proteomes" id="UP000324897">
    <property type="component" value="Chromosome 4"/>
</dbReference>
<evidence type="ECO:0000259" key="7">
    <source>
        <dbReference type="Pfam" id="PF14368"/>
    </source>
</evidence>
<feature type="chain" id="PRO_5023879571" description="Bifunctional inhibitor/plant lipid transfer protein/seed storage helical domain-containing protein" evidence="6">
    <location>
        <begin position="22"/>
        <end position="205"/>
    </location>
</feature>
<feature type="compositionally biased region" description="Low complexity" evidence="5">
    <location>
        <begin position="177"/>
        <end position="192"/>
    </location>
</feature>
<dbReference type="AlphaFoldDB" id="A0A5J9VUT1"/>
<dbReference type="OrthoDB" id="686481at2759"/>
<dbReference type="InterPro" id="IPR043325">
    <property type="entry name" value="LTSS"/>
</dbReference>
<organism evidence="8 9">
    <name type="scientific">Eragrostis curvula</name>
    <name type="common">weeping love grass</name>
    <dbReference type="NCBI Taxonomy" id="38414"/>
    <lineage>
        <taxon>Eukaryota</taxon>
        <taxon>Viridiplantae</taxon>
        <taxon>Streptophyta</taxon>
        <taxon>Embryophyta</taxon>
        <taxon>Tracheophyta</taxon>
        <taxon>Spermatophyta</taxon>
        <taxon>Magnoliopsida</taxon>
        <taxon>Liliopsida</taxon>
        <taxon>Poales</taxon>
        <taxon>Poaceae</taxon>
        <taxon>PACMAD clade</taxon>
        <taxon>Chloridoideae</taxon>
        <taxon>Eragrostideae</taxon>
        <taxon>Eragrostidinae</taxon>
        <taxon>Eragrostis</taxon>
    </lineage>
</organism>
<protein>
    <recommendedName>
        <fullName evidence="7">Bifunctional inhibitor/plant lipid transfer protein/seed storage helical domain-containing protein</fullName>
    </recommendedName>
</protein>
<keyword evidence="2 6" id="KW-0732">Signal</keyword>
<comment type="caution">
    <text evidence="8">The sequence shown here is derived from an EMBL/GenBank/DDBJ whole genome shotgun (WGS) entry which is preliminary data.</text>
</comment>
<feature type="signal peptide" evidence="6">
    <location>
        <begin position="1"/>
        <end position="21"/>
    </location>
</feature>
<evidence type="ECO:0000256" key="6">
    <source>
        <dbReference type="SAM" id="SignalP"/>
    </source>
</evidence>
<name>A0A5J9VUT1_9POAL</name>
<proteinExistence type="inferred from homology"/>
<evidence type="ECO:0000256" key="4">
    <source>
        <dbReference type="ARBA" id="ARBA00023180"/>
    </source>
</evidence>
<feature type="region of interest" description="Disordered" evidence="5">
    <location>
        <begin position="176"/>
        <end position="205"/>
    </location>
</feature>
<evidence type="ECO:0000256" key="2">
    <source>
        <dbReference type="ARBA" id="ARBA00022729"/>
    </source>
</evidence>
<dbReference type="Gramene" id="TVU39387">
    <property type="protein sequence ID" value="TVU39387"/>
    <property type="gene ID" value="EJB05_12801"/>
</dbReference>
<reference evidence="8 9" key="1">
    <citation type="journal article" date="2019" name="Sci. Rep.">
        <title>A high-quality genome of Eragrostis curvula grass provides insights into Poaceae evolution and supports new strategies to enhance forage quality.</title>
        <authorList>
            <person name="Carballo J."/>
            <person name="Santos B.A.C.M."/>
            <person name="Zappacosta D."/>
            <person name="Garbus I."/>
            <person name="Selva J.P."/>
            <person name="Gallo C.A."/>
            <person name="Diaz A."/>
            <person name="Albertini E."/>
            <person name="Caccamo M."/>
            <person name="Echenique V."/>
        </authorList>
    </citation>
    <scope>NUCLEOTIDE SEQUENCE [LARGE SCALE GENOMIC DNA]</scope>
    <source>
        <strain evidence="9">cv. Victoria</strain>
        <tissue evidence="8">Leaf</tissue>
    </source>
</reference>
<dbReference type="Gene3D" id="1.10.110.10">
    <property type="entry name" value="Plant lipid-transfer and hydrophobic proteins"/>
    <property type="match status" value="1"/>
</dbReference>
<feature type="domain" description="Bifunctional inhibitor/plant lipid transfer protein/seed storage helical" evidence="7">
    <location>
        <begin position="74"/>
        <end position="156"/>
    </location>
</feature>
<dbReference type="EMBL" id="RWGY01000007">
    <property type="protein sequence ID" value="TVU39387.1"/>
    <property type="molecule type" value="Genomic_DNA"/>
</dbReference>
<accession>A0A5J9VUT1</accession>
<keyword evidence="9" id="KW-1185">Reference proteome</keyword>
<dbReference type="SUPFAM" id="SSF47699">
    <property type="entry name" value="Bifunctional inhibitor/lipid-transfer protein/seed storage 2S albumin"/>
    <property type="match status" value="1"/>
</dbReference>
<evidence type="ECO:0000256" key="5">
    <source>
        <dbReference type="SAM" id="MobiDB-lite"/>
    </source>
</evidence>
<evidence type="ECO:0000313" key="8">
    <source>
        <dbReference type="EMBL" id="TVU39387.1"/>
    </source>
</evidence>
<dbReference type="InterPro" id="IPR016140">
    <property type="entry name" value="Bifunc_inhib/LTP/seed_store"/>
</dbReference>
<evidence type="ECO:0000256" key="1">
    <source>
        <dbReference type="ARBA" id="ARBA00009748"/>
    </source>
</evidence>